<sequence>MPSSVADANERAIYSLICSEDGVRARDVARRLGIDRTTVNRYLYASPFVRDLCYRDDAYLWYGLIGQTVPHHGLGEFCGWYGTVGEFLAQDRDAWLGELKRGCARIGRNLNDTRGLFHSFLDTHDAMASLFSDLRQLGAPDPTSWELCFELRIRRARHVRIYADVLLLVPPAPAPADAPAGASAHPAPARPGYAFSLEFKMKDAIDQAEVDQAAKYVPYLEVVLGPTYNVVAALVLTSARDLYTHARISRSTAEVSVASGDMLFNVLDEYLGFLS</sequence>
<evidence type="ECO:0000313" key="1">
    <source>
        <dbReference type="EMBL" id="SDC49582.1"/>
    </source>
</evidence>
<organism evidence="1 2">
    <name type="scientific">Parafannyhessea umbonata</name>
    <dbReference type="NCBI Taxonomy" id="604330"/>
    <lineage>
        <taxon>Bacteria</taxon>
        <taxon>Bacillati</taxon>
        <taxon>Actinomycetota</taxon>
        <taxon>Coriobacteriia</taxon>
        <taxon>Coriobacteriales</taxon>
        <taxon>Atopobiaceae</taxon>
        <taxon>Parafannyhessea</taxon>
    </lineage>
</organism>
<evidence type="ECO:0000313" key="2">
    <source>
        <dbReference type="Proteomes" id="UP000198528"/>
    </source>
</evidence>
<gene>
    <name evidence="1" type="ORF">SAMN04487824_1184</name>
</gene>
<keyword evidence="2" id="KW-1185">Reference proteome</keyword>
<accession>A0A1G6M223</accession>
<dbReference type="Pfam" id="PF13412">
    <property type="entry name" value="HTH_24"/>
    <property type="match status" value="1"/>
</dbReference>
<dbReference type="AlphaFoldDB" id="A0A1G6M223"/>
<reference evidence="2" key="1">
    <citation type="submission" date="2016-10" db="EMBL/GenBank/DDBJ databases">
        <authorList>
            <person name="Varghese N."/>
            <person name="Submissions S."/>
        </authorList>
    </citation>
    <scope>NUCLEOTIDE SEQUENCE [LARGE SCALE GENOMIC DNA]</scope>
    <source>
        <strain evidence="2">DSM 22619</strain>
    </source>
</reference>
<protein>
    <submittedName>
        <fullName evidence="1">Uncharacterized protein</fullName>
    </submittedName>
</protein>
<dbReference type="RefSeq" id="WP_090847112.1">
    <property type="nucleotide sequence ID" value="NZ_DBFONV010000050.1"/>
</dbReference>
<dbReference type="STRING" id="604330.SAMN04489857_0137"/>
<dbReference type="EMBL" id="FMZL01000018">
    <property type="protein sequence ID" value="SDC49582.1"/>
    <property type="molecule type" value="Genomic_DNA"/>
</dbReference>
<dbReference type="Proteomes" id="UP000198528">
    <property type="component" value="Unassembled WGS sequence"/>
</dbReference>
<proteinExistence type="predicted"/>
<name>A0A1G6M223_9ACTN</name>